<dbReference type="GO" id="GO:0015629">
    <property type="term" value="C:actin cytoskeleton"/>
    <property type="evidence" value="ECO:0007669"/>
    <property type="project" value="TreeGrafter"/>
</dbReference>
<feature type="compositionally biased region" description="Basic and acidic residues" evidence="2">
    <location>
        <begin position="1162"/>
        <end position="1185"/>
    </location>
</feature>
<feature type="region of interest" description="Disordered" evidence="2">
    <location>
        <begin position="72"/>
        <end position="200"/>
    </location>
</feature>
<dbReference type="EMBL" id="OE844631">
    <property type="protein sequence ID" value="CAD7605829.1"/>
    <property type="molecule type" value="Genomic_DNA"/>
</dbReference>
<gene>
    <name evidence="3" type="ORF">TGEB3V08_LOCUS9637</name>
</gene>
<feature type="compositionally biased region" description="Basic and acidic residues" evidence="2">
    <location>
        <begin position="269"/>
        <end position="288"/>
    </location>
</feature>
<dbReference type="InterPro" id="IPR052223">
    <property type="entry name" value="Actin_Cytoskeleton_Reg"/>
</dbReference>
<keyword evidence="1" id="KW-0175">Coiled coil</keyword>
<feature type="coiled-coil region" evidence="1">
    <location>
        <begin position="1562"/>
        <end position="1589"/>
    </location>
</feature>
<feature type="region of interest" description="Disordered" evidence="2">
    <location>
        <begin position="768"/>
        <end position="831"/>
    </location>
</feature>
<evidence type="ECO:0000313" key="3">
    <source>
        <dbReference type="EMBL" id="CAD7605829.1"/>
    </source>
</evidence>
<reference evidence="3" key="1">
    <citation type="submission" date="2020-11" db="EMBL/GenBank/DDBJ databases">
        <authorList>
            <person name="Tran Van P."/>
        </authorList>
    </citation>
    <scope>NUCLEOTIDE SEQUENCE</scope>
</reference>
<proteinExistence type="predicted"/>
<dbReference type="PANTHER" id="PTHR17271:SF1">
    <property type="entry name" value="PROTEIN OUTSPREAD"/>
    <property type="match status" value="1"/>
</dbReference>
<protein>
    <submittedName>
        <fullName evidence="3">Uncharacterized protein</fullName>
    </submittedName>
</protein>
<feature type="coiled-coil region" evidence="1">
    <location>
        <begin position="1796"/>
        <end position="1955"/>
    </location>
</feature>
<feature type="coiled-coil region" evidence="1">
    <location>
        <begin position="874"/>
        <end position="956"/>
    </location>
</feature>
<dbReference type="PANTHER" id="PTHR17271">
    <property type="entry name" value="PLECKSTRIN HOMOLOGY PH DOMAIN-CONTAINING PROTEIN"/>
    <property type="match status" value="1"/>
</dbReference>
<feature type="compositionally biased region" description="Basic and acidic residues" evidence="2">
    <location>
        <begin position="171"/>
        <end position="193"/>
    </location>
</feature>
<accession>A0A7R9K5T2</accession>
<sequence>MTVSSGLHSPETVPQESIDMNKVLEVAAADEVTGNAYSLAITAPDRVHFVKGTCREECRWWADVLSVFPRSKGRHKRNATFPGGQSSSILPQAPTLRATTTPSESRPRFNSCHSEPAPLHHAPTQPWDRDVYPSRDLHTLTETLAELPPPLPSDTRKVYRDQPASSASPPTRDKIQTEEKIRTRRVLNREKRGVKSARSYSEDFTGMLPTWRDGKVSQDTTDQHDTARRILFDDYENESKRDEKLKDIADSLTRPRYRRSPAPAYHPSGPERVKPTRDGECSEEEQKKSYGRSGGPVHTDSSGDKLVRGDPDGCGLDISSLRYSPNSELRVDLPSEDLLNIKKGWLMKQGLNKTWDERRYVLSAVTAGIRGNWVSSLRRAAGLQVTTPTGDVPLTIGEKLERELEKSQLSVAVPTVSCSLVVNVDRAVSCSLVVNVDRAVSCSLVVNVDRTVSCSLVVNVDRTVSCSLVVNVDRTVSCSLVVNVDRTVSCSLVVNVDRTVSCSLVVNVDRTVSCSLVVNVDRTVSCSLVVNVDRTVSCSLVVNVDRTVSCSLVVNVDRTVSCSLVVNVDRTVSCSLVVNVDRTVSCSLVVNVDRTVSCSLVVNVDRTVSCSLVVNVDRTVSCSLVVNVDRTVSCSLVVNVDRTVSCSLVVNVDRTVSCSLVVNVDRTVSCSLVVNVDRTVSCSLVVNVDRTVSCSLVVNVDRTVSCSLVVNVDRTVSCSLVVNVDRTVSCSLVPRSVCSEREACIIPSTPTTPRSIFFSSDEEYRTASEGGRRENEDWGEALTPLPPSPPLNRTPISRVKEKARSRSTSRSRVYKRSRSSPPSSRRSTLDSVRTDDLLLACCGELPESDAEESIGMESVKSSLYDTMDSQGSEVDELKRQLGIALCEVGSAEKELLQLRQNNAEVATLEKQVKELLSTLERTEEQLKQKTKDANESEALRKRYSELRREHEDILSKWRKPAVEEDWRQLYQQLQDRYQTDVDTWKSQMSIVESSLEDKTEHYSLLSRELSANQDTIKHLRSEVISLSERLAQGIEENESLYRRLRELEGRGVGGNLSSSRERGRSVDSLSDLTNIDLDLDLGEMDKERIMEEYDDLRGRFEKAVQEIRAMKRELRESHALYDDLELTCITLRQDSKSREDDSSSQLSLLVSRVEDLTLKLSAAEKQKPAKHARSESPQRSKKENAGAEGLKSQSSSRLRRKSLDSATSSEPMKVLIRVSSLESKVAKAAEKLSKRGNEAPLSLDCPSGSLTCNQELQRVEVNVENVPEPMEVYERHSETTLSLQNLETSVSKSRDKVKDCLHLLSSLKTSSPSRSQSIFQSDTISSLEKQLGEVRDILHQCNTQYSHTNMNTLVASTEAETVRNSVHGIVGRFEELLRDKLVELFKKRKALQEFGQFNDKARMHLLAEKLAYESVLIFRIAQAVACSAGDTQDFKDCMLKSELVECSRLISILKSKVIEGSTVASGTSVAYLTKVLSQRLVLQGQLALARCSCESNHLFESTIKHIQPSNVSESSVLEMLLDQQKESYEADLASEQETRFAFLAAQRSMLEKWFDSVEEILRREMEAGIEELTAKYEEYLVTLKKENSTIPVSYREEEEIESRRLLLEFADVIALKALIDARVSVICKETQSYNMKPVNDKPKETSKSYARQIMETNIEISRFTDFEKNAANIASEFEADFEYLFQQYSEKCRADISCRLGPSDSDIGRKEMAETIKGLDLVKDDLEALHDCVTSDRTPDCCSLCRDGDTGMKPRDQAGPGGQAIWGDVCDKCVSIRQLVAALTNHVLQGRVCKRCQQLQETIRRLNADHEEELEMLRRSQDQEMSRLRGELETQRHSLVSQHEQEQAQLKDRARRLERRLGTLDSEYSQQVENLRAAYQKTLSAGLERDLDGEENVCQRYQAEIEQLRTLCEKGLVAMESSHRRIIAELEEKHRQELEQLRIEKEQALTEETQATLAALDAMRKAHETEVQREITKFKNEFIKKMQSTHDIGALHKEHEAEMEEIKQEILSLSERYSVKCVESAAFEDQLGVVTKQLTQAQQHIQQLDSRNKQLRAHLVSEASEMAAGDTAQLLSQKEQELRQKCDEVGQLQDELRAAHAHGVQLSALCSQLSSEYICTEGCRGDRGNLWARLQHLADNWQSQSTGSKVCVSNRFQPDGGAKDQSWSKQLTEPAALVTAVDFFIGCPPPLPRPLLPERDGGQTQEALRALAEEGRGCSTDVGRLPGATSREDIARFTKLVIVKTKVIKADSLAAKRFKDVKDEGESKCKL</sequence>
<organism evidence="3">
    <name type="scientific">Timema genevievae</name>
    <name type="common">Walking stick</name>
    <dbReference type="NCBI Taxonomy" id="629358"/>
    <lineage>
        <taxon>Eukaryota</taxon>
        <taxon>Metazoa</taxon>
        <taxon>Ecdysozoa</taxon>
        <taxon>Arthropoda</taxon>
        <taxon>Hexapoda</taxon>
        <taxon>Insecta</taxon>
        <taxon>Pterygota</taxon>
        <taxon>Neoptera</taxon>
        <taxon>Polyneoptera</taxon>
        <taxon>Phasmatodea</taxon>
        <taxon>Timematodea</taxon>
        <taxon>Timematoidea</taxon>
        <taxon>Timematidae</taxon>
        <taxon>Timema</taxon>
    </lineage>
</organism>
<feature type="coiled-coil region" evidence="1">
    <location>
        <begin position="1996"/>
        <end position="2095"/>
    </location>
</feature>
<feature type="compositionally biased region" description="Basic and acidic residues" evidence="2">
    <location>
        <begin position="127"/>
        <end position="139"/>
    </location>
</feature>
<feature type="region of interest" description="Disordered" evidence="2">
    <location>
        <begin position="238"/>
        <end position="311"/>
    </location>
</feature>
<feature type="compositionally biased region" description="Basic residues" evidence="2">
    <location>
        <begin position="805"/>
        <end position="818"/>
    </location>
</feature>
<feature type="compositionally biased region" description="Basic and acidic residues" evidence="2">
    <location>
        <begin position="301"/>
        <end position="311"/>
    </location>
</feature>
<feature type="region of interest" description="Disordered" evidence="2">
    <location>
        <begin position="1162"/>
        <end position="1209"/>
    </location>
</feature>
<name>A0A7R9K5T2_TIMGE</name>
<evidence type="ECO:0000256" key="2">
    <source>
        <dbReference type="SAM" id="MobiDB-lite"/>
    </source>
</evidence>
<feature type="compositionally biased region" description="Basic and acidic residues" evidence="2">
    <location>
        <begin position="238"/>
        <end position="249"/>
    </location>
</feature>
<evidence type="ECO:0000256" key="1">
    <source>
        <dbReference type="SAM" id="Coils"/>
    </source>
</evidence>
<dbReference type="GO" id="GO:0051015">
    <property type="term" value="F:actin filament binding"/>
    <property type="evidence" value="ECO:0007669"/>
    <property type="project" value="TreeGrafter"/>
</dbReference>